<feature type="region of interest" description="Disordered" evidence="1">
    <location>
        <begin position="51"/>
        <end position="91"/>
    </location>
</feature>
<dbReference type="OrthoDB" id="6285123at2759"/>
<feature type="region of interest" description="Disordered" evidence="1">
    <location>
        <begin position="107"/>
        <end position="135"/>
    </location>
</feature>
<keyword evidence="3" id="KW-1185">Reference proteome</keyword>
<comment type="caution">
    <text evidence="2">The sequence shown here is derived from an EMBL/GenBank/DDBJ whole genome shotgun (WGS) entry which is preliminary data.</text>
</comment>
<dbReference type="Proteomes" id="UP000549394">
    <property type="component" value="Unassembled WGS sequence"/>
</dbReference>
<evidence type="ECO:0000313" key="3">
    <source>
        <dbReference type="Proteomes" id="UP000549394"/>
    </source>
</evidence>
<sequence>MSGEKKKINKKLTEEDIKELTERLYTTHTKSSSADPYANAAVAQDKISKKVNDSKEVENITNRLYSSHTKSSSISSGDNNTPVQDSISRTGVTSNDLTNIIDRLHTTHTQSSSGAVGHQRPRDTISKPFESEEDTKQIVDRLHKTHTKSSSGGELCKIYEPKTPQNYGTKAYPVIEGLDTRFREKTAPKDKVKDIINKMHTSHTVCSELHTSKKNASILLYPERTILMNNVDRIVRFQDTGAIDRQGMLGRTEKWYF</sequence>
<evidence type="ECO:0000313" key="2">
    <source>
        <dbReference type="EMBL" id="CAD5119083.1"/>
    </source>
</evidence>
<evidence type="ECO:0000256" key="1">
    <source>
        <dbReference type="SAM" id="MobiDB-lite"/>
    </source>
</evidence>
<accession>A0A7I8VWW4</accession>
<organism evidence="2 3">
    <name type="scientific">Dimorphilus gyrociliatus</name>
    <dbReference type="NCBI Taxonomy" id="2664684"/>
    <lineage>
        <taxon>Eukaryota</taxon>
        <taxon>Metazoa</taxon>
        <taxon>Spiralia</taxon>
        <taxon>Lophotrochozoa</taxon>
        <taxon>Annelida</taxon>
        <taxon>Polychaeta</taxon>
        <taxon>Polychaeta incertae sedis</taxon>
        <taxon>Dinophilidae</taxon>
        <taxon>Dimorphilus</taxon>
    </lineage>
</organism>
<feature type="compositionally biased region" description="Polar residues" evidence="1">
    <location>
        <begin position="77"/>
        <end position="91"/>
    </location>
</feature>
<proteinExistence type="predicted"/>
<gene>
    <name evidence="2" type="ORF">DGYR_LOCUS7371</name>
</gene>
<feature type="compositionally biased region" description="Low complexity" evidence="1">
    <location>
        <begin position="66"/>
        <end position="76"/>
    </location>
</feature>
<name>A0A7I8VWW4_9ANNE</name>
<dbReference type="EMBL" id="CAJFCJ010000009">
    <property type="protein sequence ID" value="CAD5119083.1"/>
    <property type="molecule type" value="Genomic_DNA"/>
</dbReference>
<protein>
    <submittedName>
        <fullName evidence="2">DgyrCDS7728</fullName>
    </submittedName>
</protein>
<reference evidence="2 3" key="1">
    <citation type="submission" date="2020-08" db="EMBL/GenBank/DDBJ databases">
        <authorList>
            <person name="Hejnol A."/>
        </authorList>
    </citation>
    <scope>NUCLEOTIDE SEQUENCE [LARGE SCALE GENOMIC DNA]</scope>
</reference>
<dbReference type="AlphaFoldDB" id="A0A7I8VWW4"/>